<evidence type="ECO:0000313" key="2">
    <source>
        <dbReference type="EMBL" id="ELQ68496.1"/>
    </source>
</evidence>
<protein>
    <submittedName>
        <fullName evidence="2">Uncharacterized protein</fullName>
    </submittedName>
</protein>
<evidence type="ECO:0000256" key="1">
    <source>
        <dbReference type="SAM" id="MobiDB-lite"/>
    </source>
</evidence>
<dbReference type="AlphaFoldDB" id="L7JJU3"/>
<accession>L7JJU3</accession>
<reference evidence="2" key="1">
    <citation type="journal article" date="2012" name="PLoS Genet.">
        <title>Comparative analysis of the genomes of two field isolates of the rice blast fungus Magnaporthe oryzae.</title>
        <authorList>
            <person name="Xue M."/>
            <person name="Yang J."/>
            <person name="Li Z."/>
            <person name="Hu S."/>
            <person name="Yao N."/>
            <person name="Dean R.A."/>
            <person name="Zhao W."/>
            <person name="Shen M."/>
            <person name="Zhang H."/>
            <person name="Li C."/>
            <person name="Liu L."/>
            <person name="Cao L."/>
            <person name="Xu X."/>
            <person name="Xing Y."/>
            <person name="Hsiang T."/>
            <person name="Zhang Z."/>
            <person name="Xu J.R."/>
            <person name="Peng Y.L."/>
        </authorList>
    </citation>
    <scope>NUCLEOTIDE SEQUENCE [LARGE SCALE GENOMIC DNA]</scope>
    <source>
        <strain evidence="2">P131</strain>
    </source>
</reference>
<feature type="compositionally biased region" description="Basic and acidic residues" evidence="1">
    <location>
        <begin position="55"/>
        <end position="73"/>
    </location>
</feature>
<feature type="region of interest" description="Disordered" evidence="1">
    <location>
        <begin position="1"/>
        <end position="103"/>
    </location>
</feature>
<sequence length="103" mass="11458">MARKRGDAGGSNLRSLHMCQPPPPLNLPELRRGLAALQIRRRWRTNPPATVPKSPPEHGAYDRGRNGHERDKGLSVPPDIDDKNARRRRDGDGAADDSGRHDK</sequence>
<proteinExistence type="predicted"/>
<organism>
    <name type="scientific">Pyricularia oryzae (strain P131)</name>
    <name type="common">Rice blast fungus</name>
    <name type="synonym">Magnaporthe oryzae</name>
    <dbReference type="NCBI Taxonomy" id="1143193"/>
    <lineage>
        <taxon>Eukaryota</taxon>
        <taxon>Fungi</taxon>
        <taxon>Dikarya</taxon>
        <taxon>Ascomycota</taxon>
        <taxon>Pezizomycotina</taxon>
        <taxon>Sordariomycetes</taxon>
        <taxon>Sordariomycetidae</taxon>
        <taxon>Magnaporthales</taxon>
        <taxon>Pyriculariaceae</taxon>
        <taxon>Pyricularia</taxon>
    </lineage>
</organism>
<gene>
    <name evidence="2" type="ORF">OOW_P131scaffold00239g1</name>
</gene>
<dbReference type="EMBL" id="JH795228">
    <property type="protein sequence ID" value="ELQ68496.1"/>
    <property type="molecule type" value="Genomic_DNA"/>
</dbReference>
<name>L7JJU3_PYRO1</name>
<feature type="compositionally biased region" description="Basic and acidic residues" evidence="1">
    <location>
        <begin position="80"/>
        <end position="103"/>
    </location>
</feature>